<name>A0A8H4ZDZ4_9HYPO</name>
<dbReference type="InterPro" id="IPR053714">
    <property type="entry name" value="Iso_Racemase_Enz_sf"/>
</dbReference>
<evidence type="ECO:0000313" key="2">
    <source>
        <dbReference type="EMBL" id="KAF5244270.1"/>
    </source>
</evidence>
<dbReference type="InterPro" id="IPR052186">
    <property type="entry name" value="Hydantoin_racemase-like"/>
</dbReference>
<dbReference type="InterPro" id="IPR001920">
    <property type="entry name" value="Asp/Glu_race"/>
</dbReference>
<dbReference type="AlphaFoldDB" id="A0A8H4ZDZ4"/>
<accession>A0A8H4ZDZ4</accession>
<organism evidence="2 3">
    <name type="scientific">Fusarium anthophilum</name>
    <dbReference type="NCBI Taxonomy" id="48485"/>
    <lineage>
        <taxon>Eukaryota</taxon>
        <taxon>Fungi</taxon>
        <taxon>Dikarya</taxon>
        <taxon>Ascomycota</taxon>
        <taxon>Pezizomycotina</taxon>
        <taxon>Sordariomycetes</taxon>
        <taxon>Hypocreomycetidae</taxon>
        <taxon>Hypocreales</taxon>
        <taxon>Nectriaceae</taxon>
        <taxon>Fusarium</taxon>
        <taxon>Fusarium fujikuroi species complex</taxon>
    </lineage>
</organism>
<evidence type="ECO:0000256" key="1">
    <source>
        <dbReference type="ARBA" id="ARBA00038414"/>
    </source>
</evidence>
<dbReference type="PANTHER" id="PTHR28047:SF5">
    <property type="entry name" value="PROTEIN DCG1"/>
    <property type="match status" value="1"/>
</dbReference>
<evidence type="ECO:0000313" key="3">
    <source>
        <dbReference type="Proteomes" id="UP000573603"/>
    </source>
</evidence>
<proteinExistence type="inferred from homology"/>
<keyword evidence="3" id="KW-1185">Reference proteome</keyword>
<reference evidence="2 3" key="1">
    <citation type="journal article" date="2020" name="BMC Genomics">
        <title>Correction to: Identification and distribution of gene clusters required for synthesis of sphingolipid metabolism inhibitors in diverse species of the filamentous fungus Fusarium.</title>
        <authorList>
            <person name="Kim H.S."/>
            <person name="Lohmar J.M."/>
            <person name="Busman M."/>
            <person name="Brown D.W."/>
            <person name="Naumann T.A."/>
            <person name="Divon H.H."/>
            <person name="Lysoe E."/>
            <person name="Uhlig S."/>
            <person name="Proctor R.H."/>
        </authorList>
    </citation>
    <scope>NUCLEOTIDE SEQUENCE [LARGE SCALE GENOMIC DNA]</scope>
    <source>
        <strain evidence="2 3">NRRL 25214</strain>
    </source>
</reference>
<comment type="similarity">
    <text evidence="1">Belongs to the HyuE racemase family.</text>
</comment>
<protein>
    <recommendedName>
        <fullName evidence="4">Asp/Glu racemase</fullName>
    </recommendedName>
</protein>
<dbReference type="SUPFAM" id="SSF53681">
    <property type="entry name" value="Aspartate/glutamate racemase"/>
    <property type="match status" value="1"/>
</dbReference>
<gene>
    <name evidence="2" type="ORF">FANTH_7780</name>
</gene>
<dbReference type="Gene3D" id="3.40.50.12500">
    <property type="match status" value="1"/>
</dbReference>
<dbReference type="EMBL" id="JABEVY010000178">
    <property type="protein sequence ID" value="KAF5244270.1"/>
    <property type="molecule type" value="Genomic_DNA"/>
</dbReference>
<dbReference type="InterPro" id="IPR015942">
    <property type="entry name" value="Asp/Glu/hydantoin_racemase"/>
</dbReference>
<evidence type="ECO:0008006" key="4">
    <source>
        <dbReference type="Google" id="ProtNLM"/>
    </source>
</evidence>
<dbReference type="Pfam" id="PF01177">
    <property type="entry name" value="Asp_Glu_race"/>
    <property type="match status" value="1"/>
</dbReference>
<dbReference type="Proteomes" id="UP000573603">
    <property type="component" value="Unassembled WGS sequence"/>
</dbReference>
<comment type="caution">
    <text evidence="2">The sequence shown here is derived from an EMBL/GenBank/DDBJ whole genome shotgun (WGS) entry which is preliminary data.</text>
</comment>
<dbReference type="GO" id="GO:0047661">
    <property type="term" value="F:amino-acid racemase activity"/>
    <property type="evidence" value="ECO:0007669"/>
    <property type="project" value="InterPro"/>
</dbReference>
<dbReference type="PANTHER" id="PTHR28047">
    <property type="entry name" value="PROTEIN DCG1"/>
    <property type="match status" value="1"/>
</dbReference>
<sequence>MPPKKLLCIIPISTTGITQSLAAIYTSTTQVQLDFIDGRGLTTCPPCIENHEQAVVSSVAMLPRVADFLATRQFDGILTCCFSDHPLVYALRRQTSTPVTGIFQAALRMAVPTTETNERFGIVTTTAAWEPVLQESVQQLGYGAHCVGVRATRLGVLDLESLPESNVVEVFRRSAQDLVDAGATRIILGCAGMVSLRRSIQAVLPPRVRIIDGVEAGITVLARGLTDN</sequence>